<dbReference type="Gene3D" id="3.90.226.10">
    <property type="entry name" value="2-enoyl-CoA Hydratase, Chain A, domain 1"/>
    <property type="match status" value="2"/>
</dbReference>
<dbReference type="EMBL" id="BMHO01000001">
    <property type="protein sequence ID" value="GGD31637.1"/>
    <property type="molecule type" value="Genomic_DNA"/>
</dbReference>
<evidence type="ECO:0000259" key="1">
    <source>
        <dbReference type="PROSITE" id="PS50980"/>
    </source>
</evidence>
<dbReference type="PROSITE" id="PS50989">
    <property type="entry name" value="COA_CT_CTER"/>
    <property type="match status" value="1"/>
</dbReference>
<organism evidence="3 4">
    <name type="scientific">Microbacterium faecale</name>
    <dbReference type="NCBI Taxonomy" id="1804630"/>
    <lineage>
        <taxon>Bacteria</taxon>
        <taxon>Bacillati</taxon>
        <taxon>Actinomycetota</taxon>
        <taxon>Actinomycetes</taxon>
        <taxon>Micrococcales</taxon>
        <taxon>Microbacteriaceae</taxon>
        <taxon>Microbacterium</taxon>
    </lineage>
</organism>
<dbReference type="SUPFAM" id="SSF52096">
    <property type="entry name" value="ClpP/crotonase"/>
    <property type="match status" value="2"/>
</dbReference>
<dbReference type="RefSeq" id="WP_188711178.1">
    <property type="nucleotide sequence ID" value="NZ_BMHO01000001.1"/>
</dbReference>
<feature type="domain" description="CoA carboxyltransferase N-terminal" evidence="1">
    <location>
        <begin position="3"/>
        <end position="251"/>
    </location>
</feature>
<comment type="caution">
    <text evidence="3">The sequence shown here is derived from an EMBL/GenBank/DDBJ whole genome shotgun (WGS) entry which is preliminary data.</text>
</comment>
<dbReference type="InterPro" id="IPR011763">
    <property type="entry name" value="COA_CT_C"/>
</dbReference>
<dbReference type="InterPro" id="IPR029045">
    <property type="entry name" value="ClpP/crotonase-like_dom_sf"/>
</dbReference>
<feature type="domain" description="CoA carboxyltransferase C-terminal" evidence="2">
    <location>
        <begin position="261"/>
        <end position="489"/>
    </location>
</feature>
<keyword evidence="4" id="KW-1185">Reference proteome</keyword>
<dbReference type="InterPro" id="IPR034733">
    <property type="entry name" value="AcCoA_carboxyl_beta"/>
</dbReference>
<evidence type="ECO:0000259" key="2">
    <source>
        <dbReference type="PROSITE" id="PS50989"/>
    </source>
</evidence>
<dbReference type="Proteomes" id="UP000633205">
    <property type="component" value="Unassembled WGS sequence"/>
</dbReference>
<dbReference type="PROSITE" id="PS50980">
    <property type="entry name" value="COA_CT_NTER"/>
    <property type="match status" value="1"/>
</dbReference>
<dbReference type="Pfam" id="PF01039">
    <property type="entry name" value="Carboxyl_trans"/>
    <property type="match status" value="1"/>
</dbReference>
<reference evidence="3" key="2">
    <citation type="submission" date="2020-09" db="EMBL/GenBank/DDBJ databases">
        <authorList>
            <person name="Sun Q."/>
            <person name="Zhou Y."/>
        </authorList>
    </citation>
    <scope>NUCLEOTIDE SEQUENCE</scope>
    <source>
        <strain evidence="3">CGMCC 1.15152</strain>
    </source>
</reference>
<reference evidence="3" key="1">
    <citation type="journal article" date="2014" name="Int. J. Syst. Evol. Microbiol.">
        <title>Complete genome sequence of Corynebacterium casei LMG S-19264T (=DSM 44701T), isolated from a smear-ripened cheese.</title>
        <authorList>
            <consortium name="US DOE Joint Genome Institute (JGI-PGF)"/>
            <person name="Walter F."/>
            <person name="Albersmeier A."/>
            <person name="Kalinowski J."/>
            <person name="Ruckert C."/>
        </authorList>
    </citation>
    <scope>NUCLEOTIDE SEQUENCE</scope>
    <source>
        <strain evidence="3">CGMCC 1.15152</strain>
    </source>
</reference>
<dbReference type="PANTHER" id="PTHR43842:SF2">
    <property type="entry name" value="PROPIONYL-COA CARBOXYLASE BETA CHAIN, MITOCHONDRIAL"/>
    <property type="match status" value="1"/>
</dbReference>
<dbReference type="GO" id="GO:0016740">
    <property type="term" value="F:transferase activity"/>
    <property type="evidence" value="ECO:0007669"/>
    <property type="project" value="UniProtKB-KW"/>
</dbReference>
<name>A0A917DEG7_9MICO</name>
<dbReference type="InterPro" id="IPR051047">
    <property type="entry name" value="AccD/PCCB"/>
</dbReference>
<dbReference type="GO" id="GO:0004658">
    <property type="term" value="F:propionyl-CoA carboxylase activity"/>
    <property type="evidence" value="ECO:0007669"/>
    <property type="project" value="TreeGrafter"/>
</dbReference>
<evidence type="ECO:0000313" key="4">
    <source>
        <dbReference type="Proteomes" id="UP000633205"/>
    </source>
</evidence>
<sequence length="504" mass="53472">MGIESLHTDLAHRRARALAGGPTAALENLRAQGRLNARERVEQLLDTGTFTELGLLATAPDRHAPADGKITGLGEIDGRTTAVASNDFTVLGASSSPVNNRKMRRLKDVAGKVGAPIVFLGESAGGRMPDTMGATSIAGGSDRLQYQRIRRSPWVSAVLGSCYGSSAWYASISDFTVMRKGATLGVASARLISVATGQSVDSEDLGGWRVHTEVSGLADVAVDTDEQAIAMVKQFLSYLPSNSEEAPPLVDARDDEGEAGRAARLLDVLPESLNKSYDMHAVLECIVDSDSLFPLKRSYGKSVITTLARIDGQSVGIVASNPMSVAGAITAEACSKVISFLVLCDSYNIPLVFLADQPGFLIGLNGERKGITGRVMNWMHALTLCTVPIVAIVARKSYGAAVGNMGLSGIADHTCAWTTAELSFMNPDFGARVLLGEKASDPEAVDAKAAELARETTAYDAAASFAIDDVIDPRETRAYLRNVLRLRRSSPIGEHLMAGWPTSY</sequence>
<evidence type="ECO:0000313" key="3">
    <source>
        <dbReference type="EMBL" id="GGD31637.1"/>
    </source>
</evidence>
<proteinExistence type="predicted"/>
<dbReference type="AlphaFoldDB" id="A0A917DEG7"/>
<gene>
    <name evidence="3" type="ORF">GCM10010915_09950</name>
</gene>
<accession>A0A917DEG7</accession>
<keyword evidence="3" id="KW-0808">Transferase</keyword>
<dbReference type="InterPro" id="IPR011762">
    <property type="entry name" value="COA_CT_N"/>
</dbReference>
<protein>
    <submittedName>
        <fullName evidence="3">Carboxyl transferase</fullName>
    </submittedName>
</protein>
<dbReference type="PANTHER" id="PTHR43842">
    <property type="entry name" value="PROPIONYL-COA CARBOXYLASE BETA CHAIN"/>
    <property type="match status" value="1"/>
</dbReference>